<dbReference type="GO" id="GO:0051287">
    <property type="term" value="F:NAD binding"/>
    <property type="evidence" value="ECO:0007669"/>
    <property type="project" value="InterPro"/>
</dbReference>
<keyword evidence="2 3" id="KW-0560">Oxidoreductase</keyword>
<evidence type="ECO:0000256" key="1">
    <source>
        <dbReference type="ARBA" id="ARBA00005854"/>
    </source>
</evidence>
<dbReference type="InterPro" id="IPR050223">
    <property type="entry name" value="D-isomer_2-hydroxyacid_DH"/>
</dbReference>
<comment type="similarity">
    <text evidence="1 3">Belongs to the D-isomer specific 2-hydroxyacid dehydrogenase family.</text>
</comment>
<dbReference type="GO" id="GO:0016618">
    <property type="term" value="F:hydroxypyruvate reductase [NAD(P)H] activity"/>
    <property type="evidence" value="ECO:0007669"/>
    <property type="project" value="TreeGrafter"/>
</dbReference>
<dbReference type="SUPFAM" id="SSF52283">
    <property type="entry name" value="Formate/glycerate dehydrogenase catalytic domain-like"/>
    <property type="match status" value="1"/>
</dbReference>
<evidence type="ECO:0000313" key="6">
    <source>
        <dbReference type="EMBL" id="CCD43920.1"/>
    </source>
</evidence>
<dbReference type="InterPro" id="IPR006139">
    <property type="entry name" value="D-isomer_2_OHA_DH_cat_dom"/>
</dbReference>
<organism evidence="6 7">
    <name type="scientific">Botryotinia fuckeliana (strain T4)</name>
    <name type="common">Noble rot fungus</name>
    <name type="synonym">Botrytis cinerea</name>
    <dbReference type="NCBI Taxonomy" id="999810"/>
    <lineage>
        <taxon>Eukaryota</taxon>
        <taxon>Fungi</taxon>
        <taxon>Dikarya</taxon>
        <taxon>Ascomycota</taxon>
        <taxon>Pezizomycotina</taxon>
        <taxon>Leotiomycetes</taxon>
        <taxon>Helotiales</taxon>
        <taxon>Sclerotiniaceae</taxon>
        <taxon>Botrytis</taxon>
    </lineage>
</organism>
<evidence type="ECO:0000313" key="7">
    <source>
        <dbReference type="Proteomes" id="UP000008177"/>
    </source>
</evidence>
<evidence type="ECO:0000256" key="2">
    <source>
        <dbReference type="ARBA" id="ARBA00023002"/>
    </source>
</evidence>
<dbReference type="SUPFAM" id="SSF51735">
    <property type="entry name" value="NAD(P)-binding Rossmann-fold domains"/>
    <property type="match status" value="1"/>
</dbReference>
<evidence type="ECO:0000259" key="4">
    <source>
        <dbReference type="Pfam" id="PF00389"/>
    </source>
</evidence>
<dbReference type="HOGENOM" id="CLU_019796_1_2_1"/>
<dbReference type="PANTHER" id="PTHR10996">
    <property type="entry name" value="2-HYDROXYACID DEHYDROGENASE-RELATED"/>
    <property type="match status" value="1"/>
</dbReference>
<evidence type="ECO:0000259" key="5">
    <source>
        <dbReference type="Pfam" id="PF02826"/>
    </source>
</evidence>
<feature type="domain" description="D-isomer specific 2-hydroxyacid dehydrogenase NAD-binding" evidence="5">
    <location>
        <begin position="121"/>
        <end position="168"/>
    </location>
</feature>
<gene>
    <name evidence="6" type="ORF">BofuT4_P061300.1</name>
</gene>
<dbReference type="CDD" id="cd12168">
    <property type="entry name" value="Mand_dh_like"/>
    <property type="match status" value="1"/>
</dbReference>
<dbReference type="OrthoDB" id="9991913at2759"/>
<dbReference type="AlphaFoldDB" id="G2XTV0"/>
<dbReference type="PANTHER" id="PTHR10996:SF257">
    <property type="entry name" value="GLYOXYLATE REDUCTASE 1"/>
    <property type="match status" value="1"/>
</dbReference>
<reference evidence="7" key="1">
    <citation type="journal article" date="2011" name="PLoS Genet.">
        <title>Genomic analysis of the necrotrophic fungal pathogens Sclerotinia sclerotiorum and Botrytis cinerea.</title>
        <authorList>
            <person name="Amselem J."/>
            <person name="Cuomo C.A."/>
            <person name="van Kan J.A."/>
            <person name="Viaud M."/>
            <person name="Benito E.P."/>
            <person name="Couloux A."/>
            <person name="Coutinho P.M."/>
            <person name="de Vries R.P."/>
            <person name="Dyer P.S."/>
            <person name="Fillinger S."/>
            <person name="Fournier E."/>
            <person name="Gout L."/>
            <person name="Hahn M."/>
            <person name="Kohn L."/>
            <person name="Lapalu N."/>
            <person name="Plummer K.M."/>
            <person name="Pradier J.M."/>
            <person name="Quevillon E."/>
            <person name="Sharon A."/>
            <person name="Simon A."/>
            <person name="ten Have A."/>
            <person name="Tudzynski B."/>
            <person name="Tudzynski P."/>
            <person name="Wincker P."/>
            <person name="Andrew M."/>
            <person name="Anthouard V."/>
            <person name="Beever R.E."/>
            <person name="Beffa R."/>
            <person name="Benoit I."/>
            <person name="Bouzid O."/>
            <person name="Brault B."/>
            <person name="Chen Z."/>
            <person name="Choquer M."/>
            <person name="Collemare J."/>
            <person name="Cotton P."/>
            <person name="Danchin E.G."/>
            <person name="Da Silva C."/>
            <person name="Gautier A."/>
            <person name="Giraud C."/>
            <person name="Giraud T."/>
            <person name="Gonzalez C."/>
            <person name="Grossetete S."/>
            <person name="Guldener U."/>
            <person name="Henrissat B."/>
            <person name="Howlett B.J."/>
            <person name="Kodira C."/>
            <person name="Kretschmer M."/>
            <person name="Lappartient A."/>
            <person name="Leroch M."/>
            <person name="Levis C."/>
            <person name="Mauceli E."/>
            <person name="Neuveglise C."/>
            <person name="Oeser B."/>
            <person name="Pearson M."/>
            <person name="Poulain J."/>
            <person name="Poussereau N."/>
            <person name="Quesneville H."/>
            <person name="Rascle C."/>
            <person name="Schumacher J."/>
            <person name="Segurens B."/>
            <person name="Sexton A."/>
            <person name="Silva E."/>
            <person name="Sirven C."/>
            <person name="Soanes D.M."/>
            <person name="Talbot N.J."/>
            <person name="Templeton M."/>
            <person name="Yandava C."/>
            <person name="Yarden O."/>
            <person name="Zeng Q."/>
            <person name="Rollins J.A."/>
            <person name="Lebrun M.H."/>
            <person name="Dickman M."/>
        </authorList>
    </citation>
    <scope>NUCLEOTIDE SEQUENCE [LARGE SCALE GENOMIC DNA]</scope>
    <source>
        <strain evidence="7">T4</strain>
    </source>
</reference>
<feature type="domain" description="D-isomer specific 2-hydroxyacid dehydrogenase catalytic" evidence="4">
    <location>
        <begin position="65"/>
        <end position="306"/>
    </location>
</feature>
<dbReference type="Pfam" id="PF00389">
    <property type="entry name" value="2-Hacid_dh"/>
    <property type="match status" value="1"/>
</dbReference>
<dbReference type="InterPro" id="IPR006140">
    <property type="entry name" value="D-isomer_DH_NAD-bd"/>
</dbReference>
<protein>
    <submittedName>
        <fullName evidence="6">Similar to 2-hydroxyacid dehydrogenase</fullName>
    </submittedName>
</protein>
<dbReference type="Proteomes" id="UP000008177">
    <property type="component" value="Unplaced contigs"/>
</dbReference>
<feature type="domain" description="D-isomer specific 2-hydroxyacid dehydrogenase NAD-binding" evidence="5">
    <location>
        <begin position="178"/>
        <end position="275"/>
    </location>
</feature>
<dbReference type="InterPro" id="IPR036291">
    <property type="entry name" value="NAD(P)-bd_dom_sf"/>
</dbReference>
<dbReference type="eggNOG" id="KOG0069">
    <property type="taxonomic scope" value="Eukaryota"/>
</dbReference>
<dbReference type="STRING" id="999810.G2XTV0"/>
<dbReference type="PROSITE" id="PS00671">
    <property type="entry name" value="D_2_HYDROXYACID_DH_3"/>
    <property type="match status" value="1"/>
</dbReference>
<sequence>MDLPKVLLIGTIYCASSEWNNLSDIAELIHLKDGDRDTFRNGCHSGHYDGVVVIIRCEDAYKYTGRFDTDLIQSLPESVKFVCAPQVGYDQIEINTCTIKGIAVSNSPAKIGNATADATMYLLLGALRRSWISSSSIRNGQWRGHAGLGHDPEGKVLGILGMGNIGSSSSSGKTPPCTKYVTFEELLRTSDIISVHLPLSDNTRYTIGSNEFAQMKDGAILINTSRGPLVDEQALLDALESGKLYSADLDVFEHEPQVHPKLLENENVVLTPHMAAATFETIHKSEALAMSNVRNALQYGTLLTQVREQRAE</sequence>
<evidence type="ECO:0000256" key="3">
    <source>
        <dbReference type="RuleBase" id="RU003719"/>
    </source>
</evidence>
<dbReference type="EMBL" id="FQ790267">
    <property type="protein sequence ID" value="CCD43920.1"/>
    <property type="molecule type" value="Genomic_DNA"/>
</dbReference>
<dbReference type="GO" id="GO:0030267">
    <property type="term" value="F:glyoxylate reductase (NADPH) activity"/>
    <property type="evidence" value="ECO:0007669"/>
    <property type="project" value="TreeGrafter"/>
</dbReference>
<accession>G2XTV0</accession>
<dbReference type="GO" id="GO:0005829">
    <property type="term" value="C:cytosol"/>
    <property type="evidence" value="ECO:0007669"/>
    <property type="project" value="TreeGrafter"/>
</dbReference>
<dbReference type="Gene3D" id="3.40.50.720">
    <property type="entry name" value="NAD(P)-binding Rossmann-like Domain"/>
    <property type="match status" value="3"/>
</dbReference>
<dbReference type="Pfam" id="PF02826">
    <property type="entry name" value="2-Hacid_dh_C"/>
    <property type="match status" value="2"/>
</dbReference>
<proteinExistence type="inferred from homology"/>
<dbReference type="InParanoid" id="G2XTV0"/>
<dbReference type="InterPro" id="IPR029753">
    <property type="entry name" value="D-isomer_DH_CS"/>
</dbReference>
<name>G2XTV0_BOTF4</name>